<gene>
    <name evidence="1" type="ORF">SAMN05421739_1186</name>
</gene>
<dbReference type="AlphaFoldDB" id="A0A1I2ZRC5"/>
<reference evidence="2" key="1">
    <citation type="submission" date="2016-10" db="EMBL/GenBank/DDBJ databases">
        <authorList>
            <person name="Varghese N."/>
            <person name="Submissions S."/>
        </authorList>
    </citation>
    <scope>NUCLEOTIDE SEQUENCE [LARGE SCALE GENOMIC DNA]</scope>
    <source>
        <strain evidence="2">LP51</strain>
    </source>
</reference>
<proteinExistence type="predicted"/>
<evidence type="ECO:0000313" key="2">
    <source>
        <dbReference type="Proteomes" id="UP000198724"/>
    </source>
</evidence>
<dbReference type="STRING" id="1436961.SAMN05421739_1186"/>
<organism evidence="1 2">
    <name type="scientific">Pontibacter chinhatensis</name>
    <dbReference type="NCBI Taxonomy" id="1436961"/>
    <lineage>
        <taxon>Bacteria</taxon>
        <taxon>Pseudomonadati</taxon>
        <taxon>Bacteroidota</taxon>
        <taxon>Cytophagia</taxon>
        <taxon>Cytophagales</taxon>
        <taxon>Hymenobacteraceae</taxon>
        <taxon>Pontibacter</taxon>
    </lineage>
</organism>
<keyword evidence="2" id="KW-1185">Reference proteome</keyword>
<evidence type="ECO:0000313" key="1">
    <source>
        <dbReference type="EMBL" id="SFH40442.1"/>
    </source>
</evidence>
<sequence length="65" mass="7481">MHKTNEQSHSLKISEEASAKILEIQLILKKQLRKHVSKKQVITSSIRALEEKMGLIVNRKEGEDE</sequence>
<accession>A0A1I2ZRC5</accession>
<protein>
    <submittedName>
        <fullName evidence="1">Uncharacterized protein</fullName>
    </submittedName>
</protein>
<dbReference type="Proteomes" id="UP000198724">
    <property type="component" value="Unassembled WGS sequence"/>
</dbReference>
<dbReference type="RefSeq" id="WP_092105785.1">
    <property type="nucleotide sequence ID" value="NZ_FOOT01000018.1"/>
</dbReference>
<name>A0A1I2ZRC5_9BACT</name>
<dbReference type="EMBL" id="FOOT01000018">
    <property type="protein sequence ID" value="SFH40442.1"/>
    <property type="molecule type" value="Genomic_DNA"/>
</dbReference>